<feature type="domain" description="Histidine kinase/HSP90-like ATPase" evidence="7">
    <location>
        <begin position="16"/>
        <end position="141"/>
    </location>
</feature>
<evidence type="ECO:0000259" key="7">
    <source>
        <dbReference type="Pfam" id="PF13581"/>
    </source>
</evidence>
<keyword evidence="3" id="KW-0547">Nucleotide-binding</keyword>
<keyword evidence="5" id="KW-0067">ATP-binding</keyword>
<keyword evidence="1 8" id="KW-0723">Serine/threonine-protein kinase</keyword>
<dbReference type="InterPro" id="IPR036890">
    <property type="entry name" value="HATPase_C_sf"/>
</dbReference>
<evidence type="ECO:0000256" key="2">
    <source>
        <dbReference type="ARBA" id="ARBA00022679"/>
    </source>
</evidence>
<sequence>MRQAGEIGNSLKMVFRNHPENERIVRTTAAVFVSILDPTLEEISDFKTAVSEAVTNAIIHAYPETGGDIEAYFKRENRKITVIITDYGVGIKDVKKSMQPLYTTLHTQERSGMGFTFMEAFSDEITVKSEPGKGTSVKLIKTMGKGEECGEDL</sequence>
<proteinExistence type="predicted"/>
<dbReference type="GO" id="GO:0042174">
    <property type="term" value="P:negative regulation of sporulation resulting in formation of a cellular spore"/>
    <property type="evidence" value="ECO:0007669"/>
    <property type="project" value="InterPro"/>
</dbReference>
<organism evidence="8 9">
    <name type="scientific">Anaerobutyricum hallii</name>
    <dbReference type="NCBI Taxonomy" id="39488"/>
    <lineage>
        <taxon>Bacteria</taxon>
        <taxon>Bacillati</taxon>
        <taxon>Bacillota</taxon>
        <taxon>Clostridia</taxon>
        <taxon>Lachnospirales</taxon>
        <taxon>Lachnospiraceae</taxon>
        <taxon>Anaerobutyricum</taxon>
    </lineage>
</organism>
<evidence type="ECO:0000256" key="1">
    <source>
        <dbReference type="ARBA" id="ARBA00022527"/>
    </source>
</evidence>
<dbReference type="KEGG" id="ehl:EHLA_2477"/>
<dbReference type="GO" id="GO:0004674">
    <property type="term" value="F:protein serine/threonine kinase activity"/>
    <property type="evidence" value="ECO:0007669"/>
    <property type="project" value="UniProtKB-KW"/>
</dbReference>
<dbReference type="PANTHER" id="PTHR35526">
    <property type="entry name" value="ANTI-SIGMA-F FACTOR RSBW-RELATED"/>
    <property type="match status" value="1"/>
</dbReference>
<keyword evidence="9" id="KW-1185">Reference proteome</keyword>
<dbReference type="InterPro" id="IPR010194">
    <property type="entry name" value="Anti-sigma_F"/>
</dbReference>
<dbReference type="GO" id="GO:0030435">
    <property type="term" value="P:sporulation resulting in formation of a cellular spore"/>
    <property type="evidence" value="ECO:0007669"/>
    <property type="project" value="UniProtKB-KW"/>
</dbReference>
<dbReference type="Gene3D" id="3.30.565.10">
    <property type="entry name" value="Histidine kinase-like ATPase, C-terminal domain"/>
    <property type="match status" value="1"/>
</dbReference>
<reference evidence="9" key="1">
    <citation type="submission" date="2017-09" db="EMBL/GenBank/DDBJ databases">
        <authorList>
            <person name="Shetty A S."/>
        </authorList>
    </citation>
    <scope>NUCLEOTIDE SEQUENCE [LARGE SCALE GENOMIC DNA]</scope>
</reference>
<evidence type="ECO:0000256" key="6">
    <source>
        <dbReference type="ARBA" id="ARBA00022969"/>
    </source>
</evidence>
<dbReference type="GO" id="GO:0016989">
    <property type="term" value="F:sigma factor antagonist activity"/>
    <property type="evidence" value="ECO:0007669"/>
    <property type="project" value="InterPro"/>
</dbReference>
<evidence type="ECO:0000256" key="5">
    <source>
        <dbReference type="ARBA" id="ARBA00022840"/>
    </source>
</evidence>
<dbReference type="InterPro" id="IPR050267">
    <property type="entry name" value="Anti-sigma-factor_SerPK"/>
</dbReference>
<name>A0A285PTS3_9FIRM</name>
<evidence type="ECO:0000256" key="3">
    <source>
        <dbReference type="ARBA" id="ARBA00022741"/>
    </source>
</evidence>
<dbReference type="GO" id="GO:0005524">
    <property type="term" value="F:ATP binding"/>
    <property type="evidence" value="ECO:0007669"/>
    <property type="project" value="UniProtKB-KW"/>
</dbReference>
<dbReference type="PANTHER" id="PTHR35526:SF3">
    <property type="entry name" value="ANTI-SIGMA-F FACTOR RSBW"/>
    <property type="match status" value="1"/>
</dbReference>
<keyword evidence="4 8" id="KW-0418">Kinase</keyword>
<dbReference type="EC" id="2.7.11.-" evidence="8"/>
<keyword evidence="6" id="KW-0749">Sporulation</keyword>
<gene>
    <name evidence="8" type="ORF">EHLA_2477</name>
</gene>
<evidence type="ECO:0000313" key="8">
    <source>
        <dbReference type="EMBL" id="SOB73031.1"/>
    </source>
</evidence>
<dbReference type="SUPFAM" id="SSF55874">
    <property type="entry name" value="ATPase domain of HSP90 chaperone/DNA topoisomerase II/histidine kinase"/>
    <property type="match status" value="1"/>
</dbReference>
<accession>A0A285PTS3</accession>
<evidence type="ECO:0000256" key="4">
    <source>
        <dbReference type="ARBA" id="ARBA00022777"/>
    </source>
</evidence>
<evidence type="ECO:0000313" key="9">
    <source>
        <dbReference type="Proteomes" id="UP000217549"/>
    </source>
</evidence>
<dbReference type="InterPro" id="IPR003594">
    <property type="entry name" value="HATPase_dom"/>
</dbReference>
<dbReference type="Pfam" id="PF13581">
    <property type="entry name" value="HATPase_c_2"/>
    <property type="match status" value="1"/>
</dbReference>
<protein>
    <submittedName>
        <fullName evidence="8">Non-specific serine/threonine protein kinase</fullName>
        <ecNumber evidence="8">2.7.11.-</ecNumber>
        <ecNumber evidence="8">2.7.11.1</ecNumber>
    </submittedName>
</protein>
<dbReference type="NCBIfam" id="TIGR01925">
    <property type="entry name" value="spIIAB"/>
    <property type="match status" value="1"/>
</dbReference>
<keyword evidence="2 8" id="KW-0808">Transferase</keyword>
<dbReference type="RefSeq" id="WP_096240947.1">
    <property type="nucleotide sequence ID" value="NZ_LT907978.1"/>
</dbReference>
<dbReference type="EMBL" id="LT907978">
    <property type="protein sequence ID" value="SOB73031.1"/>
    <property type="molecule type" value="Genomic_DNA"/>
</dbReference>
<dbReference type="STRING" id="39488.ERS852450_00918"/>
<dbReference type="EC" id="2.7.11.1" evidence="8"/>
<dbReference type="AlphaFoldDB" id="A0A285PTS3"/>
<dbReference type="Proteomes" id="UP000217549">
    <property type="component" value="Chromosome I"/>
</dbReference>